<dbReference type="RefSeq" id="WP_173943328.1">
    <property type="nucleotide sequence ID" value="NZ_CBCSCD010000001.1"/>
</dbReference>
<organism evidence="2 3">
    <name type="scientific">Polynucleobacter antarcticus</name>
    <dbReference type="NCBI Taxonomy" id="1743162"/>
    <lineage>
        <taxon>Bacteria</taxon>
        <taxon>Pseudomonadati</taxon>
        <taxon>Pseudomonadota</taxon>
        <taxon>Betaproteobacteria</taxon>
        <taxon>Burkholderiales</taxon>
        <taxon>Burkholderiaceae</taxon>
        <taxon>Polynucleobacter</taxon>
    </lineage>
</organism>
<feature type="transmembrane region" description="Helical" evidence="1">
    <location>
        <begin position="43"/>
        <end position="61"/>
    </location>
</feature>
<feature type="transmembrane region" description="Helical" evidence="1">
    <location>
        <begin position="20"/>
        <end position="37"/>
    </location>
</feature>
<evidence type="ECO:0000313" key="3">
    <source>
        <dbReference type="Proteomes" id="UP000500806"/>
    </source>
</evidence>
<dbReference type="InterPro" id="IPR019253">
    <property type="entry name" value="DUF2244_TM"/>
</dbReference>
<keyword evidence="1" id="KW-1133">Transmembrane helix</keyword>
<keyword evidence="1" id="KW-0472">Membrane</keyword>
<sequence length="142" mass="16629">MKTWLMKRNCALSPKELFRFYWALVAVSLIIGIGFSLLGYSIILIFTCIELTALTAGFLIYSRHALDFEQIEIEGERLRIKKSIACKETVYEFNTRWARIDQTLLNAKSFEIFQSDLRIPLGQFLLKEQRSRLIVELKAYLR</sequence>
<dbReference type="KEGG" id="pani:DCO16_08940"/>
<protein>
    <submittedName>
        <fullName evidence="2">DUF2244 domain-containing protein</fullName>
    </submittedName>
</protein>
<dbReference type="Pfam" id="PF10003">
    <property type="entry name" value="DUF2244"/>
    <property type="match status" value="1"/>
</dbReference>
<dbReference type="Proteomes" id="UP000500806">
    <property type="component" value="Chromosome"/>
</dbReference>
<dbReference type="AlphaFoldDB" id="A0A6M9Q3V9"/>
<keyword evidence="3" id="KW-1185">Reference proteome</keyword>
<name>A0A6M9Q3V9_9BURK</name>
<gene>
    <name evidence="2" type="ORF">DCO16_08940</name>
</gene>
<reference evidence="2 3" key="1">
    <citation type="submission" date="2018-04" db="EMBL/GenBank/DDBJ databases">
        <title>Polynucleobacter sp. LimPoW16 genome.</title>
        <authorList>
            <person name="Hahn M.W."/>
        </authorList>
    </citation>
    <scope>NUCLEOTIDE SEQUENCE [LARGE SCALE GENOMIC DNA]</scope>
    <source>
        <strain evidence="2 3">LimPoW16</strain>
    </source>
</reference>
<proteinExistence type="predicted"/>
<dbReference type="EMBL" id="CP028941">
    <property type="protein sequence ID" value="QKM63163.1"/>
    <property type="molecule type" value="Genomic_DNA"/>
</dbReference>
<evidence type="ECO:0000256" key="1">
    <source>
        <dbReference type="SAM" id="Phobius"/>
    </source>
</evidence>
<accession>A0A6M9Q3V9</accession>
<evidence type="ECO:0000313" key="2">
    <source>
        <dbReference type="EMBL" id="QKM63163.1"/>
    </source>
</evidence>
<keyword evidence="1" id="KW-0812">Transmembrane</keyword>